<reference evidence="1" key="1">
    <citation type="journal article" date="2020" name="Stud. Mycol.">
        <title>101 Dothideomycetes genomes: a test case for predicting lifestyles and emergence of pathogens.</title>
        <authorList>
            <person name="Haridas S."/>
            <person name="Albert R."/>
            <person name="Binder M."/>
            <person name="Bloem J."/>
            <person name="Labutti K."/>
            <person name="Salamov A."/>
            <person name="Andreopoulos B."/>
            <person name="Baker S."/>
            <person name="Barry K."/>
            <person name="Bills G."/>
            <person name="Bluhm B."/>
            <person name="Cannon C."/>
            <person name="Castanera R."/>
            <person name="Culley D."/>
            <person name="Daum C."/>
            <person name="Ezra D."/>
            <person name="Gonzalez J."/>
            <person name="Henrissat B."/>
            <person name="Kuo A."/>
            <person name="Liang C."/>
            <person name="Lipzen A."/>
            <person name="Lutzoni F."/>
            <person name="Magnuson J."/>
            <person name="Mondo S."/>
            <person name="Nolan M."/>
            <person name="Ohm R."/>
            <person name="Pangilinan J."/>
            <person name="Park H.-J."/>
            <person name="Ramirez L."/>
            <person name="Alfaro M."/>
            <person name="Sun H."/>
            <person name="Tritt A."/>
            <person name="Yoshinaga Y."/>
            <person name="Zwiers L.-H."/>
            <person name="Turgeon B."/>
            <person name="Goodwin S."/>
            <person name="Spatafora J."/>
            <person name="Crous P."/>
            <person name="Grigoriev I."/>
        </authorList>
    </citation>
    <scope>NUCLEOTIDE SEQUENCE</scope>
    <source>
        <strain evidence="1">CBS 161.51</strain>
    </source>
</reference>
<evidence type="ECO:0000313" key="1">
    <source>
        <dbReference type="EMBL" id="KAF1947907.1"/>
    </source>
</evidence>
<dbReference type="EMBL" id="ML975997">
    <property type="protein sequence ID" value="KAF1947907.1"/>
    <property type="molecule type" value="Genomic_DNA"/>
</dbReference>
<evidence type="ECO:0000313" key="2">
    <source>
        <dbReference type="Proteomes" id="UP000800038"/>
    </source>
</evidence>
<protein>
    <submittedName>
        <fullName evidence="1">Uncharacterized protein</fullName>
    </submittedName>
</protein>
<keyword evidence="2" id="KW-1185">Reference proteome</keyword>
<gene>
    <name evidence="1" type="ORF">EJ02DRAFT_8032</name>
</gene>
<dbReference type="AlphaFoldDB" id="A0A6A5TG94"/>
<accession>A0A6A5TG94</accession>
<name>A0A6A5TG94_9PLEO</name>
<sequence length="82" mass="8640">MLKIGFIGGRSLLLAQALLDRRLPSTVVPASLDINVVSSISGLNPPGKEPVFGRIYVAVTRMQSSVDLPLAHVAVHQPVAAL</sequence>
<dbReference type="Proteomes" id="UP000800038">
    <property type="component" value="Unassembled WGS sequence"/>
</dbReference>
<organism evidence="1 2">
    <name type="scientific">Clathrospora elynae</name>
    <dbReference type="NCBI Taxonomy" id="706981"/>
    <lineage>
        <taxon>Eukaryota</taxon>
        <taxon>Fungi</taxon>
        <taxon>Dikarya</taxon>
        <taxon>Ascomycota</taxon>
        <taxon>Pezizomycotina</taxon>
        <taxon>Dothideomycetes</taxon>
        <taxon>Pleosporomycetidae</taxon>
        <taxon>Pleosporales</taxon>
        <taxon>Diademaceae</taxon>
        <taxon>Clathrospora</taxon>
    </lineage>
</organism>
<proteinExistence type="predicted"/>